<evidence type="ECO:0000256" key="10">
    <source>
        <dbReference type="ARBA" id="ARBA00023136"/>
    </source>
</evidence>
<evidence type="ECO:0000256" key="3">
    <source>
        <dbReference type="ARBA" id="ARBA00011648"/>
    </source>
</evidence>
<dbReference type="PANTHER" id="PTHR15184:SF82">
    <property type="entry name" value="ATP SYNTHASE SUBUNIT BETA, MITOCHONDRIAL"/>
    <property type="match status" value="1"/>
</dbReference>
<comment type="subunit">
    <text evidence="3">F-type ATPases have 2 components, CF(1) - the catalytic core - and CF(0) - the membrane proton channel. CF(1) has five subunits: alpha(3), beta(3), gamma(1), delta(1), epsilon(1). CF(0) has three main subunits: a, b and c.</text>
</comment>
<evidence type="ECO:0000256" key="2">
    <source>
        <dbReference type="ARBA" id="ARBA00008936"/>
    </source>
</evidence>
<evidence type="ECO:0000313" key="16">
    <source>
        <dbReference type="Proteomes" id="UP001634007"/>
    </source>
</evidence>
<keyword evidence="11" id="KW-0139">CF(1)</keyword>
<accession>A0ABD3IIN1</accession>
<evidence type="ECO:0000256" key="13">
    <source>
        <dbReference type="ARBA" id="ARBA00048383"/>
    </source>
</evidence>
<comment type="subcellular location">
    <subcellularLocation>
        <location evidence="1">Mitochondrion inner membrane</location>
    </subcellularLocation>
</comment>
<dbReference type="SUPFAM" id="SSF50615">
    <property type="entry name" value="N-terminal domain of alpha and beta subunits of F1 ATP synthase"/>
    <property type="match status" value="1"/>
</dbReference>
<dbReference type="PANTHER" id="PTHR15184">
    <property type="entry name" value="ATP SYNTHASE"/>
    <property type="match status" value="1"/>
</dbReference>
<keyword evidence="6" id="KW-0547">Nucleotide-binding</keyword>
<dbReference type="InterPro" id="IPR050053">
    <property type="entry name" value="ATPase_alpha/beta_chains"/>
</dbReference>
<dbReference type="GO" id="GO:0005743">
    <property type="term" value="C:mitochondrial inner membrane"/>
    <property type="evidence" value="ECO:0007669"/>
    <property type="project" value="UniProtKB-SubCell"/>
</dbReference>
<name>A0ABD3IIN1_EUCGL</name>
<evidence type="ECO:0000256" key="4">
    <source>
        <dbReference type="ARBA" id="ARBA00012473"/>
    </source>
</evidence>
<keyword evidence="9" id="KW-0406">Ion transport</keyword>
<dbReference type="GO" id="GO:0005524">
    <property type="term" value="F:ATP binding"/>
    <property type="evidence" value="ECO:0007669"/>
    <property type="project" value="UniProtKB-KW"/>
</dbReference>
<keyword evidence="10" id="KW-0472">Membrane</keyword>
<evidence type="ECO:0000256" key="9">
    <source>
        <dbReference type="ARBA" id="ARBA00023065"/>
    </source>
</evidence>
<dbReference type="InterPro" id="IPR036121">
    <property type="entry name" value="ATPase_F1/V1/A1_a/bsu_N_sf"/>
</dbReference>
<comment type="catalytic activity">
    <reaction evidence="13">
        <text>ATP + H2O + 4 H(+)(in) = ADP + phosphate + 5 H(+)(out)</text>
        <dbReference type="Rhea" id="RHEA:57720"/>
        <dbReference type="ChEBI" id="CHEBI:15377"/>
        <dbReference type="ChEBI" id="CHEBI:15378"/>
        <dbReference type="ChEBI" id="CHEBI:30616"/>
        <dbReference type="ChEBI" id="CHEBI:43474"/>
        <dbReference type="ChEBI" id="CHEBI:456216"/>
        <dbReference type="EC" id="7.1.2.2"/>
    </reaction>
</comment>
<dbReference type="GO" id="GO:0006754">
    <property type="term" value="P:ATP biosynthetic process"/>
    <property type="evidence" value="ECO:0007669"/>
    <property type="project" value="UniProtKB-KW"/>
</dbReference>
<keyword evidence="8" id="KW-0067">ATP-binding</keyword>
<comment type="caution">
    <text evidence="15">The sequence shown here is derived from an EMBL/GenBank/DDBJ whole genome shotgun (WGS) entry which is preliminary data.</text>
</comment>
<comment type="similarity">
    <text evidence="2">Belongs to the ATPase alpha/beta chains family.</text>
</comment>
<dbReference type="GO" id="GO:0045259">
    <property type="term" value="C:proton-transporting ATP synthase complex"/>
    <property type="evidence" value="ECO:0007669"/>
    <property type="project" value="UniProtKB-KW"/>
</dbReference>
<sequence>MRFDEGLPPILTALEVLDNSIRLVQEVAQHLSENMVRTIAMDRTEGLVHGQRVLSTGSLSFKGTCPPFLSISLLVGSVEVDSNCARDVGTRDGDVLCLMGGSMEVDSNCARDVDTRDGDVLSLMVGSVKVDSNYARDVGTRDGDIPCLLVGWI</sequence>
<keyword evidence="16" id="KW-1185">Reference proteome</keyword>
<gene>
    <name evidence="15" type="ORF">ACJRO7_006453</name>
</gene>
<dbReference type="GO" id="GO:1902600">
    <property type="term" value="P:proton transmembrane transport"/>
    <property type="evidence" value="ECO:0007669"/>
    <property type="project" value="UniProtKB-KW"/>
</dbReference>
<reference evidence="15 16" key="1">
    <citation type="submission" date="2024-11" db="EMBL/GenBank/DDBJ databases">
        <title>Chromosome-level genome assembly of Eucalyptus globulus Labill. provides insights into its genome evolution.</title>
        <authorList>
            <person name="Li X."/>
        </authorList>
    </citation>
    <scope>NUCLEOTIDE SEQUENCE [LARGE SCALE GENOMIC DNA]</scope>
    <source>
        <strain evidence="15">CL2024</strain>
        <tissue evidence="15">Fresh tender leaves</tissue>
    </source>
</reference>
<evidence type="ECO:0000256" key="11">
    <source>
        <dbReference type="ARBA" id="ARBA00023196"/>
    </source>
</evidence>
<protein>
    <recommendedName>
        <fullName evidence="4">H(+)-transporting two-sector ATPase</fullName>
        <ecNumber evidence="4">7.1.2.2</ecNumber>
    </recommendedName>
</protein>
<evidence type="ECO:0000256" key="12">
    <source>
        <dbReference type="ARBA" id="ARBA00023310"/>
    </source>
</evidence>
<dbReference type="EC" id="7.1.2.2" evidence="4"/>
<feature type="domain" description="ATPase F1/V1/A1 complex alpha/beta subunit N-terminal" evidence="14">
    <location>
        <begin position="3"/>
        <end position="57"/>
    </location>
</feature>
<dbReference type="Pfam" id="PF02874">
    <property type="entry name" value="ATP-synt_ab_N"/>
    <property type="match status" value="1"/>
</dbReference>
<evidence type="ECO:0000259" key="14">
    <source>
        <dbReference type="Pfam" id="PF02874"/>
    </source>
</evidence>
<proteinExistence type="inferred from homology"/>
<evidence type="ECO:0000256" key="1">
    <source>
        <dbReference type="ARBA" id="ARBA00004273"/>
    </source>
</evidence>
<evidence type="ECO:0000256" key="8">
    <source>
        <dbReference type="ARBA" id="ARBA00022840"/>
    </source>
</evidence>
<evidence type="ECO:0000256" key="6">
    <source>
        <dbReference type="ARBA" id="ARBA00022741"/>
    </source>
</evidence>
<evidence type="ECO:0000313" key="15">
    <source>
        <dbReference type="EMBL" id="KAL3714538.1"/>
    </source>
</evidence>
<evidence type="ECO:0000256" key="5">
    <source>
        <dbReference type="ARBA" id="ARBA00022448"/>
    </source>
</evidence>
<keyword evidence="7" id="KW-0375">Hydrogen ion transport</keyword>
<organism evidence="15 16">
    <name type="scientific">Eucalyptus globulus</name>
    <name type="common">Tasmanian blue gum</name>
    <dbReference type="NCBI Taxonomy" id="34317"/>
    <lineage>
        <taxon>Eukaryota</taxon>
        <taxon>Viridiplantae</taxon>
        <taxon>Streptophyta</taxon>
        <taxon>Embryophyta</taxon>
        <taxon>Tracheophyta</taxon>
        <taxon>Spermatophyta</taxon>
        <taxon>Magnoliopsida</taxon>
        <taxon>eudicotyledons</taxon>
        <taxon>Gunneridae</taxon>
        <taxon>Pentapetalae</taxon>
        <taxon>rosids</taxon>
        <taxon>malvids</taxon>
        <taxon>Myrtales</taxon>
        <taxon>Myrtaceae</taxon>
        <taxon>Myrtoideae</taxon>
        <taxon>Eucalypteae</taxon>
        <taxon>Eucalyptus</taxon>
    </lineage>
</organism>
<dbReference type="Proteomes" id="UP001634007">
    <property type="component" value="Unassembled WGS sequence"/>
</dbReference>
<dbReference type="AlphaFoldDB" id="A0ABD3IIN1"/>
<dbReference type="EMBL" id="JBJKBG010000011">
    <property type="protein sequence ID" value="KAL3714538.1"/>
    <property type="molecule type" value="Genomic_DNA"/>
</dbReference>
<evidence type="ECO:0000256" key="7">
    <source>
        <dbReference type="ARBA" id="ARBA00022781"/>
    </source>
</evidence>
<dbReference type="Gene3D" id="2.40.10.170">
    <property type="match status" value="1"/>
</dbReference>
<keyword evidence="12" id="KW-0066">ATP synthesis</keyword>
<keyword evidence="5" id="KW-0813">Transport</keyword>
<dbReference type="InterPro" id="IPR004100">
    <property type="entry name" value="ATPase_F1/V1/A1_a/bsu_N"/>
</dbReference>